<evidence type="ECO:0000256" key="8">
    <source>
        <dbReference type="ARBA" id="ARBA00022801"/>
    </source>
</evidence>
<evidence type="ECO:0000313" key="14">
    <source>
        <dbReference type="Proteomes" id="UP000317691"/>
    </source>
</evidence>
<keyword evidence="7" id="KW-0227">DNA damage</keyword>
<dbReference type="Proteomes" id="UP000317691">
    <property type="component" value="Unassembled WGS sequence"/>
</dbReference>
<dbReference type="NCBIfam" id="TIGR00758">
    <property type="entry name" value="UDG_fam4"/>
    <property type="match status" value="1"/>
</dbReference>
<dbReference type="CDD" id="cd10030">
    <property type="entry name" value="UDG-F4_TTUDGA_SPO1dp_like"/>
    <property type="match status" value="1"/>
</dbReference>
<comment type="catalytic activity">
    <reaction evidence="1">
        <text>Hydrolyzes single-stranded DNA or mismatched double-stranded DNA and polynucleotides, releasing free uracil.</text>
        <dbReference type="EC" id="3.2.2.27"/>
    </reaction>
</comment>
<evidence type="ECO:0000256" key="7">
    <source>
        <dbReference type="ARBA" id="ARBA00022763"/>
    </source>
</evidence>
<comment type="caution">
    <text evidence="13">The sequence shown here is derived from an EMBL/GenBank/DDBJ whole genome shotgun (WGS) entry which is preliminary data.</text>
</comment>
<sequence length="233" mass="25044">MLGDAGASDVPGPSTTEVLALPGFESAVPTSPAALPIAQPLAPRTDLPQDLPSLATLVSTCRKCGLCETRTQTVFADGAPTARLLLVGEAPGRDEDAQGIPFVGRAGQLLNKMLAAIDLKREDVYICNVLKCRPPENRTPLPEEVERCLPYLEQQIALIRPSLICALGLSAAQALLRTKSSMTSMRGRVFEFRGVRLIPTYHPAALLRNPALKRDAWADLQQVRELLRSGGNA</sequence>
<evidence type="ECO:0000256" key="4">
    <source>
        <dbReference type="ARBA" id="ARBA00019403"/>
    </source>
</evidence>
<evidence type="ECO:0000256" key="9">
    <source>
        <dbReference type="ARBA" id="ARBA00023004"/>
    </source>
</evidence>
<dbReference type="EMBL" id="VBOZ01000021">
    <property type="protein sequence ID" value="TMQ64429.1"/>
    <property type="molecule type" value="Genomic_DNA"/>
</dbReference>
<keyword evidence="10" id="KW-0411">Iron-sulfur</keyword>
<proteinExistence type="inferred from homology"/>
<keyword evidence="8" id="KW-0378">Hydrolase</keyword>
<dbReference type="GO" id="GO:0004844">
    <property type="term" value="F:uracil DNA N-glycosylase activity"/>
    <property type="evidence" value="ECO:0007669"/>
    <property type="project" value="UniProtKB-EC"/>
</dbReference>
<dbReference type="GO" id="GO:0006281">
    <property type="term" value="P:DNA repair"/>
    <property type="evidence" value="ECO:0007669"/>
    <property type="project" value="UniProtKB-KW"/>
</dbReference>
<evidence type="ECO:0000259" key="12">
    <source>
        <dbReference type="SMART" id="SM00986"/>
    </source>
</evidence>
<comment type="similarity">
    <text evidence="2">Belongs to the uracil-DNA glycosylase (UDG) superfamily. Type 4 (UDGa) family.</text>
</comment>
<evidence type="ECO:0000256" key="2">
    <source>
        <dbReference type="ARBA" id="ARBA00006521"/>
    </source>
</evidence>
<evidence type="ECO:0000313" key="13">
    <source>
        <dbReference type="EMBL" id="TMQ64429.1"/>
    </source>
</evidence>
<dbReference type="Gene3D" id="3.40.470.10">
    <property type="entry name" value="Uracil-DNA glycosylase-like domain"/>
    <property type="match status" value="1"/>
</dbReference>
<evidence type="ECO:0000256" key="3">
    <source>
        <dbReference type="ARBA" id="ARBA00012030"/>
    </source>
</evidence>
<evidence type="ECO:0000256" key="5">
    <source>
        <dbReference type="ARBA" id="ARBA00022485"/>
    </source>
</evidence>
<dbReference type="InterPro" id="IPR005273">
    <property type="entry name" value="Ura-DNA_glyco_family4"/>
</dbReference>
<dbReference type="GO" id="GO:0051539">
    <property type="term" value="F:4 iron, 4 sulfur cluster binding"/>
    <property type="evidence" value="ECO:0007669"/>
    <property type="project" value="UniProtKB-KW"/>
</dbReference>
<dbReference type="Pfam" id="PF03167">
    <property type="entry name" value="UDG"/>
    <property type="match status" value="1"/>
</dbReference>
<dbReference type="AlphaFoldDB" id="A0A538TLB5"/>
<dbReference type="GO" id="GO:0046872">
    <property type="term" value="F:metal ion binding"/>
    <property type="evidence" value="ECO:0007669"/>
    <property type="project" value="UniProtKB-KW"/>
</dbReference>
<protein>
    <recommendedName>
        <fullName evidence="4">Type-4 uracil-DNA glycosylase</fullName>
        <ecNumber evidence="3">3.2.2.27</ecNumber>
    </recommendedName>
</protein>
<reference evidence="13 14" key="1">
    <citation type="journal article" date="2019" name="Nat. Microbiol.">
        <title>Mediterranean grassland soil C-N compound turnover is dependent on rainfall and depth, and is mediated by genomically divergent microorganisms.</title>
        <authorList>
            <person name="Diamond S."/>
            <person name="Andeer P.F."/>
            <person name="Li Z."/>
            <person name="Crits-Christoph A."/>
            <person name="Burstein D."/>
            <person name="Anantharaman K."/>
            <person name="Lane K.R."/>
            <person name="Thomas B.C."/>
            <person name="Pan C."/>
            <person name="Northen T.R."/>
            <person name="Banfield J.F."/>
        </authorList>
    </citation>
    <scope>NUCLEOTIDE SEQUENCE [LARGE SCALE GENOMIC DNA]</scope>
    <source>
        <strain evidence="13">WS_9</strain>
    </source>
</reference>
<feature type="domain" description="Uracil-DNA glycosylase-like" evidence="12">
    <location>
        <begin position="75"/>
        <end position="221"/>
    </location>
</feature>
<dbReference type="PANTHER" id="PTHR33693">
    <property type="entry name" value="TYPE-5 URACIL-DNA GLYCOSYLASE"/>
    <property type="match status" value="1"/>
</dbReference>
<evidence type="ECO:0000256" key="1">
    <source>
        <dbReference type="ARBA" id="ARBA00001400"/>
    </source>
</evidence>
<accession>A0A538TLB5</accession>
<keyword evidence="5" id="KW-0004">4Fe-4S</keyword>
<dbReference type="EC" id="3.2.2.27" evidence="3"/>
<dbReference type="InterPro" id="IPR005122">
    <property type="entry name" value="Uracil-DNA_glycosylase-like"/>
</dbReference>
<evidence type="ECO:0000256" key="10">
    <source>
        <dbReference type="ARBA" id="ARBA00023014"/>
    </source>
</evidence>
<name>A0A538TLB5_UNCEI</name>
<gene>
    <name evidence="13" type="ORF">E6K79_07640</name>
</gene>
<dbReference type="SMART" id="SM00986">
    <property type="entry name" value="UDG"/>
    <property type="match status" value="1"/>
</dbReference>
<evidence type="ECO:0000256" key="6">
    <source>
        <dbReference type="ARBA" id="ARBA00022723"/>
    </source>
</evidence>
<dbReference type="PANTHER" id="PTHR33693:SF1">
    <property type="entry name" value="TYPE-4 URACIL-DNA GLYCOSYLASE"/>
    <property type="match status" value="1"/>
</dbReference>
<evidence type="ECO:0000256" key="11">
    <source>
        <dbReference type="ARBA" id="ARBA00023204"/>
    </source>
</evidence>
<keyword evidence="11" id="KW-0234">DNA repair</keyword>
<dbReference type="InterPro" id="IPR051536">
    <property type="entry name" value="UDG_Type-4/5"/>
</dbReference>
<keyword evidence="9" id="KW-0408">Iron</keyword>
<dbReference type="InterPro" id="IPR036895">
    <property type="entry name" value="Uracil-DNA_glycosylase-like_sf"/>
</dbReference>
<keyword evidence="6" id="KW-0479">Metal-binding</keyword>
<organism evidence="13 14">
    <name type="scientific">Eiseniibacteriota bacterium</name>
    <dbReference type="NCBI Taxonomy" id="2212470"/>
    <lineage>
        <taxon>Bacteria</taxon>
        <taxon>Candidatus Eiseniibacteriota</taxon>
    </lineage>
</organism>
<dbReference type="SUPFAM" id="SSF52141">
    <property type="entry name" value="Uracil-DNA glycosylase-like"/>
    <property type="match status" value="1"/>
</dbReference>
<dbReference type="SMART" id="SM00987">
    <property type="entry name" value="UreE_C"/>
    <property type="match status" value="1"/>
</dbReference>